<proteinExistence type="predicted"/>
<organism evidence="1">
    <name type="scientific">Arion vulgaris</name>
    <dbReference type="NCBI Taxonomy" id="1028688"/>
    <lineage>
        <taxon>Eukaryota</taxon>
        <taxon>Metazoa</taxon>
        <taxon>Spiralia</taxon>
        <taxon>Lophotrochozoa</taxon>
        <taxon>Mollusca</taxon>
        <taxon>Gastropoda</taxon>
        <taxon>Heterobranchia</taxon>
        <taxon>Euthyneura</taxon>
        <taxon>Panpulmonata</taxon>
        <taxon>Eupulmonata</taxon>
        <taxon>Stylommatophora</taxon>
        <taxon>Helicina</taxon>
        <taxon>Arionoidea</taxon>
        <taxon>Arionidae</taxon>
        <taxon>Arion</taxon>
    </lineage>
</organism>
<sequence length="73" mass="8281">RSARDMILFDPGFERAYNVNRGHTMVSSGLNFFHDEDSIIVEDVILRRVSFQAWLESVGTSTRTDKTCTTAVL</sequence>
<dbReference type="AlphaFoldDB" id="A0A0B7BVK4"/>
<reference evidence="1" key="1">
    <citation type="submission" date="2014-12" db="EMBL/GenBank/DDBJ databases">
        <title>Insight into the proteome of Arion vulgaris.</title>
        <authorList>
            <person name="Aradska J."/>
            <person name="Bulat T."/>
            <person name="Smidak R."/>
            <person name="Sarate P."/>
            <person name="Gangsoo J."/>
            <person name="Sialana F."/>
            <person name="Bilban M."/>
            <person name="Lubec G."/>
        </authorList>
    </citation>
    <scope>NUCLEOTIDE SEQUENCE</scope>
    <source>
        <tissue evidence="1">Skin</tissue>
    </source>
</reference>
<evidence type="ECO:0000313" key="1">
    <source>
        <dbReference type="EMBL" id="CEK97018.1"/>
    </source>
</evidence>
<gene>
    <name evidence="1" type="primary">ORF214383</name>
</gene>
<name>A0A0B7BVK4_9EUPU</name>
<accession>A0A0B7BVK4</accession>
<feature type="non-terminal residue" evidence="1">
    <location>
        <position position="1"/>
    </location>
</feature>
<protein>
    <submittedName>
        <fullName evidence="1">Uncharacterized protein</fullName>
    </submittedName>
</protein>
<dbReference type="EMBL" id="HACG01050153">
    <property type="protein sequence ID" value="CEK97018.1"/>
    <property type="molecule type" value="Transcribed_RNA"/>
</dbReference>